<dbReference type="RefSeq" id="WP_127688712.1">
    <property type="nucleotide sequence ID" value="NZ_RZUL01000001.1"/>
</dbReference>
<dbReference type="InterPro" id="IPR011992">
    <property type="entry name" value="EF-hand-dom_pair"/>
</dbReference>
<comment type="caution">
    <text evidence="6">The sequence shown here is derived from an EMBL/GenBank/DDBJ whole genome shotgun (WGS) entry which is preliminary data.</text>
</comment>
<dbReference type="Gene3D" id="1.10.238.10">
    <property type="entry name" value="EF-hand"/>
    <property type="match status" value="3"/>
</dbReference>
<gene>
    <name evidence="6" type="ORF">ENE74_00610</name>
</gene>
<feature type="compositionally biased region" description="Basic and acidic residues" evidence="3">
    <location>
        <begin position="178"/>
        <end position="191"/>
    </location>
</feature>
<evidence type="ECO:0000313" key="6">
    <source>
        <dbReference type="EMBL" id="RVT43177.1"/>
    </source>
</evidence>
<evidence type="ECO:0000256" key="2">
    <source>
        <dbReference type="ARBA" id="ARBA00022737"/>
    </source>
</evidence>
<sequence length="213" mass="22916">MKKLLISTALGAFLVGGGIAIAQPDTGAGASAMRGPMRAAMMADTNKDGKLTKAEVTAAADQAFAKIDLNKDGKVTKEERETLRQQRFDARFATMDADKNGQISKAEFQATRDARMEKAAAWREARAERGGADGQRMGRMARRGGMMGGRGMDADKDGTITRAEFMARPVAMFDRADADKDGTVTAEEMKAARPGRGMKSKWRDMAPPPPAQN</sequence>
<feature type="domain" description="EF-hand" evidence="5">
    <location>
        <begin position="83"/>
        <end position="118"/>
    </location>
</feature>
<dbReference type="AlphaFoldDB" id="A0A437JB94"/>
<dbReference type="PANTHER" id="PTHR10827:SF98">
    <property type="entry name" value="45 KDA CALCIUM-BINDING PROTEIN"/>
    <property type="match status" value="1"/>
</dbReference>
<dbReference type="PANTHER" id="PTHR10827">
    <property type="entry name" value="RETICULOCALBIN"/>
    <property type="match status" value="1"/>
</dbReference>
<organism evidence="6 7">
    <name type="scientific">Sphingobium algorifonticola</name>
    <dbReference type="NCBI Taxonomy" id="2008318"/>
    <lineage>
        <taxon>Bacteria</taxon>
        <taxon>Pseudomonadati</taxon>
        <taxon>Pseudomonadota</taxon>
        <taxon>Alphaproteobacteria</taxon>
        <taxon>Sphingomonadales</taxon>
        <taxon>Sphingomonadaceae</taxon>
        <taxon>Sphingobium</taxon>
    </lineage>
</organism>
<evidence type="ECO:0000259" key="5">
    <source>
        <dbReference type="PROSITE" id="PS50222"/>
    </source>
</evidence>
<dbReference type="Proteomes" id="UP000282977">
    <property type="component" value="Unassembled WGS sequence"/>
</dbReference>
<feature type="domain" description="EF-hand" evidence="5">
    <location>
        <begin position="164"/>
        <end position="199"/>
    </location>
</feature>
<evidence type="ECO:0000313" key="7">
    <source>
        <dbReference type="Proteomes" id="UP000282977"/>
    </source>
</evidence>
<evidence type="ECO:0000256" key="1">
    <source>
        <dbReference type="ARBA" id="ARBA00022723"/>
    </source>
</evidence>
<proteinExistence type="predicted"/>
<dbReference type="OrthoDB" id="113323at2"/>
<dbReference type="EMBL" id="RZUL01000001">
    <property type="protein sequence ID" value="RVT43177.1"/>
    <property type="molecule type" value="Genomic_DNA"/>
</dbReference>
<feature type="region of interest" description="Disordered" evidence="3">
    <location>
        <begin position="125"/>
        <end position="156"/>
    </location>
</feature>
<feature type="region of interest" description="Disordered" evidence="3">
    <location>
        <begin position="178"/>
        <end position="213"/>
    </location>
</feature>
<keyword evidence="4" id="KW-0732">Signal</keyword>
<dbReference type="Pfam" id="PF13202">
    <property type="entry name" value="EF-hand_5"/>
    <property type="match status" value="2"/>
</dbReference>
<feature type="signal peptide" evidence="4">
    <location>
        <begin position="1"/>
        <end position="22"/>
    </location>
</feature>
<dbReference type="SUPFAM" id="SSF47473">
    <property type="entry name" value="EF-hand"/>
    <property type="match status" value="1"/>
</dbReference>
<dbReference type="InterPro" id="IPR018247">
    <property type="entry name" value="EF_Hand_1_Ca_BS"/>
</dbReference>
<dbReference type="GO" id="GO:0005509">
    <property type="term" value="F:calcium ion binding"/>
    <property type="evidence" value="ECO:0007669"/>
    <property type="project" value="InterPro"/>
</dbReference>
<evidence type="ECO:0000256" key="4">
    <source>
        <dbReference type="SAM" id="SignalP"/>
    </source>
</evidence>
<protein>
    <submittedName>
        <fullName evidence="6">Calcium-binding protein</fullName>
    </submittedName>
</protein>
<keyword evidence="1" id="KW-0479">Metal-binding</keyword>
<reference evidence="6 7" key="1">
    <citation type="submission" date="2019-01" db="EMBL/GenBank/DDBJ databases">
        <authorList>
            <person name="Chen W.-M."/>
        </authorList>
    </citation>
    <scope>NUCLEOTIDE SEQUENCE [LARGE SCALE GENOMIC DNA]</scope>
    <source>
        <strain evidence="6 7">TLA-22</strain>
    </source>
</reference>
<name>A0A437JB94_9SPHN</name>
<dbReference type="PROSITE" id="PS00018">
    <property type="entry name" value="EF_HAND_1"/>
    <property type="match status" value="2"/>
</dbReference>
<accession>A0A437JB94</accession>
<keyword evidence="2" id="KW-0677">Repeat</keyword>
<dbReference type="Pfam" id="PF13499">
    <property type="entry name" value="EF-hand_7"/>
    <property type="match status" value="1"/>
</dbReference>
<keyword evidence="7" id="KW-1185">Reference proteome</keyword>
<dbReference type="SMART" id="SM00054">
    <property type="entry name" value="EFh"/>
    <property type="match status" value="3"/>
</dbReference>
<feature type="chain" id="PRO_5019204481" evidence="4">
    <location>
        <begin position="23"/>
        <end position="213"/>
    </location>
</feature>
<dbReference type="PROSITE" id="PS50222">
    <property type="entry name" value="EF_HAND_2"/>
    <property type="match status" value="2"/>
</dbReference>
<evidence type="ECO:0000256" key="3">
    <source>
        <dbReference type="SAM" id="MobiDB-lite"/>
    </source>
</evidence>
<dbReference type="InterPro" id="IPR002048">
    <property type="entry name" value="EF_hand_dom"/>
</dbReference>